<dbReference type="Proteomes" id="UP000711614">
    <property type="component" value="Unassembled WGS sequence"/>
</dbReference>
<evidence type="ECO:0000313" key="4">
    <source>
        <dbReference type="Proteomes" id="UP000711614"/>
    </source>
</evidence>
<evidence type="ECO:0000259" key="2">
    <source>
        <dbReference type="Pfam" id="PF01471"/>
    </source>
</evidence>
<dbReference type="InterPro" id="IPR002477">
    <property type="entry name" value="Peptidoglycan-bd-like"/>
</dbReference>
<dbReference type="InterPro" id="IPR036365">
    <property type="entry name" value="PGBD-like_sf"/>
</dbReference>
<dbReference type="Pfam" id="PF01471">
    <property type="entry name" value="PG_binding_1"/>
    <property type="match status" value="1"/>
</dbReference>
<feature type="chain" id="PRO_5046309525" evidence="1">
    <location>
        <begin position="29"/>
        <end position="136"/>
    </location>
</feature>
<dbReference type="InterPro" id="IPR036366">
    <property type="entry name" value="PGBDSf"/>
</dbReference>
<accession>A0ABS4YSQ5</accession>
<protein>
    <submittedName>
        <fullName evidence="3">Peptidoglycan hydrolase-like protein with peptidoglycan-binding domain</fullName>
    </submittedName>
</protein>
<keyword evidence="4" id="KW-1185">Reference proteome</keyword>
<feature type="domain" description="Peptidoglycan binding-like" evidence="2">
    <location>
        <begin position="53"/>
        <end position="111"/>
    </location>
</feature>
<dbReference type="RefSeq" id="WP_209677104.1">
    <property type="nucleotide sequence ID" value="NZ_JAGIOI010000001.1"/>
</dbReference>
<dbReference type="EMBL" id="JAGIOI010000001">
    <property type="protein sequence ID" value="MBP2411769.1"/>
    <property type="molecule type" value="Genomic_DNA"/>
</dbReference>
<gene>
    <name evidence="3" type="ORF">JOF48_000568</name>
</gene>
<name>A0ABS4YSQ5_9MICC</name>
<reference evidence="3 4" key="1">
    <citation type="submission" date="2021-03" db="EMBL/GenBank/DDBJ databases">
        <title>Sequencing the genomes of 1000 actinobacteria strains.</title>
        <authorList>
            <person name="Klenk H.-P."/>
        </authorList>
    </citation>
    <scope>NUCLEOTIDE SEQUENCE [LARGE SCALE GENOMIC DNA]</scope>
    <source>
        <strain evidence="3 4">DSM 16005</strain>
    </source>
</reference>
<organism evidence="3 4">
    <name type="scientific">Arthrobacter stackebrandtii</name>
    <dbReference type="NCBI Taxonomy" id="272161"/>
    <lineage>
        <taxon>Bacteria</taxon>
        <taxon>Bacillati</taxon>
        <taxon>Actinomycetota</taxon>
        <taxon>Actinomycetes</taxon>
        <taxon>Micrococcales</taxon>
        <taxon>Micrococcaceae</taxon>
        <taxon>Arthrobacter</taxon>
    </lineage>
</organism>
<proteinExistence type="predicted"/>
<feature type="signal peptide" evidence="1">
    <location>
        <begin position="1"/>
        <end position="28"/>
    </location>
</feature>
<evidence type="ECO:0000256" key="1">
    <source>
        <dbReference type="SAM" id="SignalP"/>
    </source>
</evidence>
<comment type="caution">
    <text evidence="3">The sequence shown here is derived from an EMBL/GenBank/DDBJ whole genome shotgun (WGS) entry which is preliminary data.</text>
</comment>
<dbReference type="SUPFAM" id="SSF47090">
    <property type="entry name" value="PGBD-like"/>
    <property type="match status" value="1"/>
</dbReference>
<evidence type="ECO:0000313" key="3">
    <source>
        <dbReference type="EMBL" id="MBP2411769.1"/>
    </source>
</evidence>
<dbReference type="Gene3D" id="1.10.101.10">
    <property type="entry name" value="PGBD-like superfamily/PGBD"/>
    <property type="match status" value="1"/>
</dbReference>
<sequence length="136" mass="14278">MSKKSRSFKTAIASLALAMAFGGVTSVAAPAPAEAAGKCVNYNYSYGGYSSCVGNIQVLLNAFRPRMGSTYAPLAVDNKFGPATKAAVIKFQKFWGLTPDGIVGAQTWNSMCQPHMGPGPIAWYPYTAARASGCNI</sequence>
<keyword evidence="1" id="KW-0732">Signal</keyword>